<dbReference type="Gene3D" id="6.10.250.690">
    <property type="match status" value="1"/>
</dbReference>
<comment type="subcellular location">
    <subcellularLocation>
        <location evidence="1">Cytoplasm</location>
    </subcellularLocation>
</comment>
<dbReference type="PANTHER" id="PTHR48111">
    <property type="entry name" value="REGULATOR OF RPOS"/>
    <property type="match status" value="1"/>
</dbReference>
<name>A0AAP5UXN4_9BURK</name>
<evidence type="ECO:0000256" key="5">
    <source>
        <dbReference type="ARBA" id="ARBA00022553"/>
    </source>
</evidence>
<dbReference type="GO" id="GO:0000976">
    <property type="term" value="F:transcription cis-regulatory region binding"/>
    <property type="evidence" value="ECO:0007669"/>
    <property type="project" value="TreeGrafter"/>
</dbReference>
<evidence type="ECO:0000256" key="2">
    <source>
        <dbReference type="ARBA" id="ARBA00013332"/>
    </source>
</evidence>
<evidence type="ECO:0000256" key="6">
    <source>
        <dbReference type="ARBA" id="ARBA00022592"/>
    </source>
</evidence>
<dbReference type="InterPro" id="IPR039420">
    <property type="entry name" value="WalR-like"/>
</dbReference>
<dbReference type="RefSeq" id="WP_315697072.1">
    <property type="nucleotide sequence ID" value="NZ_JANSLM010000008.1"/>
</dbReference>
<comment type="function">
    <text evidence="12">This protein is a positive regulator for the phosphate regulon. Transcription of this operon is positively regulated by PhoB and PhoR when phosphate is limited.</text>
</comment>
<evidence type="ECO:0000313" key="17">
    <source>
        <dbReference type="EMBL" id="MDT8840194.1"/>
    </source>
</evidence>
<proteinExistence type="predicted"/>
<dbReference type="AlphaFoldDB" id="A0AAP5UXN4"/>
<keyword evidence="3" id="KW-0813">Transport</keyword>
<dbReference type="Pfam" id="PF00486">
    <property type="entry name" value="Trans_reg_C"/>
    <property type="match status" value="1"/>
</dbReference>
<dbReference type="NCBIfam" id="TIGR02154">
    <property type="entry name" value="PhoB"/>
    <property type="match status" value="1"/>
</dbReference>
<feature type="DNA-binding region" description="OmpR/PhoB-type" evidence="14">
    <location>
        <begin position="129"/>
        <end position="231"/>
    </location>
</feature>
<keyword evidence="4" id="KW-0963">Cytoplasm</keyword>
<comment type="caution">
    <text evidence="17">The sequence shown here is derived from an EMBL/GenBank/DDBJ whole genome shotgun (WGS) entry which is preliminary data.</text>
</comment>
<dbReference type="SUPFAM" id="SSF52172">
    <property type="entry name" value="CheY-like"/>
    <property type="match status" value="1"/>
</dbReference>
<evidence type="ECO:0000259" key="15">
    <source>
        <dbReference type="PROSITE" id="PS50110"/>
    </source>
</evidence>
<gene>
    <name evidence="17" type="primary">phoB</name>
    <name evidence="17" type="ORF">ParKJ_22475</name>
</gene>
<evidence type="ECO:0000256" key="3">
    <source>
        <dbReference type="ARBA" id="ARBA00022448"/>
    </source>
</evidence>
<dbReference type="InterPro" id="IPR001789">
    <property type="entry name" value="Sig_transdc_resp-reg_receiver"/>
</dbReference>
<evidence type="ECO:0000256" key="11">
    <source>
        <dbReference type="ARBA" id="ARBA00023163"/>
    </source>
</evidence>
<dbReference type="GO" id="GO:0032993">
    <property type="term" value="C:protein-DNA complex"/>
    <property type="evidence" value="ECO:0007669"/>
    <property type="project" value="TreeGrafter"/>
</dbReference>
<accession>A0AAP5UXN4</accession>
<sequence length="242" mass="26944">MPASVLIIEDEPAIAELLAVNIKHAGYHPLQARGADSASAIVSEVLPDLIVLDWMLSGTSGLAFLRRLRADSRTREVPVIMLTARTEEQDLVDGLEAGADDYMAKPFSPKELVARIKAVLRRRAPQLTDDAVTINCLTLDPSTHRVYVIDSGTDQNVHLGPTEFKILHFFLTHQERVHSRAVVLDQVWGDHVFIEERTVDVHIKRLRAALKPFGYDAMLETVRGSGYRLSRFTLPPCCEKAA</sequence>
<dbReference type="SUPFAM" id="SSF46894">
    <property type="entry name" value="C-terminal effector domain of the bipartite response regulators"/>
    <property type="match status" value="1"/>
</dbReference>
<evidence type="ECO:0000256" key="14">
    <source>
        <dbReference type="PROSITE-ProRule" id="PRU01091"/>
    </source>
</evidence>
<keyword evidence="5 13" id="KW-0597">Phosphoprotein</keyword>
<dbReference type="SMART" id="SM00448">
    <property type="entry name" value="REC"/>
    <property type="match status" value="1"/>
</dbReference>
<dbReference type="InterPro" id="IPR011006">
    <property type="entry name" value="CheY-like_superfamily"/>
</dbReference>
<dbReference type="GO" id="GO:0000156">
    <property type="term" value="F:phosphorelay response regulator activity"/>
    <property type="evidence" value="ECO:0007669"/>
    <property type="project" value="InterPro"/>
</dbReference>
<dbReference type="CDD" id="cd00383">
    <property type="entry name" value="trans_reg_C"/>
    <property type="match status" value="1"/>
</dbReference>
<dbReference type="Gene3D" id="1.10.10.10">
    <property type="entry name" value="Winged helix-like DNA-binding domain superfamily/Winged helix DNA-binding domain"/>
    <property type="match status" value="1"/>
</dbReference>
<dbReference type="InterPro" id="IPR011879">
    <property type="entry name" value="Sig_transdc_resp-reg_PhoB"/>
</dbReference>
<feature type="modified residue" description="4-aspartylphosphate" evidence="13">
    <location>
        <position position="53"/>
    </location>
</feature>
<dbReference type="EMBL" id="JANSLM010000008">
    <property type="protein sequence ID" value="MDT8840194.1"/>
    <property type="molecule type" value="Genomic_DNA"/>
</dbReference>
<keyword evidence="8" id="KW-0805">Transcription regulation</keyword>
<evidence type="ECO:0000256" key="8">
    <source>
        <dbReference type="ARBA" id="ARBA00023015"/>
    </source>
</evidence>
<reference evidence="17" key="1">
    <citation type="submission" date="2022-08" db="EMBL/GenBank/DDBJ databases">
        <authorList>
            <person name="Kim S.-J."/>
        </authorList>
    </citation>
    <scope>NUCLEOTIDE SEQUENCE</scope>
    <source>
        <strain evidence="17">KJ</strain>
    </source>
</reference>
<dbReference type="Pfam" id="PF00072">
    <property type="entry name" value="Response_reg"/>
    <property type="match status" value="1"/>
</dbReference>
<keyword evidence="9 14" id="KW-0238">DNA-binding</keyword>
<dbReference type="PROSITE" id="PS51755">
    <property type="entry name" value="OMPR_PHOB"/>
    <property type="match status" value="1"/>
</dbReference>
<dbReference type="Proteomes" id="UP001246473">
    <property type="component" value="Unassembled WGS sequence"/>
</dbReference>
<dbReference type="SMART" id="SM00862">
    <property type="entry name" value="Trans_reg_C"/>
    <property type="match status" value="1"/>
</dbReference>
<evidence type="ECO:0000256" key="12">
    <source>
        <dbReference type="ARBA" id="ARBA00024735"/>
    </source>
</evidence>
<keyword evidence="10" id="KW-0010">Activator</keyword>
<feature type="domain" description="Response regulatory" evidence="15">
    <location>
        <begin position="4"/>
        <end position="120"/>
    </location>
</feature>
<evidence type="ECO:0000256" key="13">
    <source>
        <dbReference type="PROSITE-ProRule" id="PRU00169"/>
    </source>
</evidence>
<dbReference type="GO" id="GO:0006355">
    <property type="term" value="P:regulation of DNA-templated transcription"/>
    <property type="evidence" value="ECO:0007669"/>
    <property type="project" value="InterPro"/>
</dbReference>
<dbReference type="Gene3D" id="3.40.50.2300">
    <property type="match status" value="1"/>
</dbReference>
<evidence type="ECO:0000256" key="4">
    <source>
        <dbReference type="ARBA" id="ARBA00022490"/>
    </source>
</evidence>
<keyword evidence="11" id="KW-0804">Transcription</keyword>
<dbReference type="GO" id="GO:0006817">
    <property type="term" value="P:phosphate ion transport"/>
    <property type="evidence" value="ECO:0007669"/>
    <property type="project" value="UniProtKB-KW"/>
</dbReference>
<dbReference type="PROSITE" id="PS50110">
    <property type="entry name" value="RESPONSE_REGULATORY"/>
    <property type="match status" value="1"/>
</dbReference>
<evidence type="ECO:0000256" key="7">
    <source>
        <dbReference type="ARBA" id="ARBA00023012"/>
    </source>
</evidence>
<evidence type="ECO:0000256" key="1">
    <source>
        <dbReference type="ARBA" id="ARBA00004496"/>
    </source>
</evidence>
<keyword evidence="7" id="KW-0902">Two-component regulatory system</keyword>
<dbReference type="InterPro" id="IPR001867">
    <property type="entry name" value="OmpR/PhoB-type_DNA-bd"/>
</dbReference>
<evidence type="ECO:0000256" key="10">
    <source>
        <dbReference type="ARBA" id="ARBA00023159"/>
    </source>
</evidence>
<dbReference type="InterPro" id="IPR036388">
    <property type="entry name" value="WH-like_DNA-bd_sf"/>
</dbReference>
<evidence type="ECO:0000259" key="16">
    <source>
        <dbReference type="PROSITE" id="PS51755"/>
    </source>
</evidence>
<evidence type="ECO:0000256" key="9">
    <source>
        <dbReference type="ARBA" id="ARBA00023125"/>
    </source>
</evidence>
<keyword evidence="6" id="KW-0592">Phosphate transport</keyword>
<dbReference type="GO" id="GO:0005829">
    <property type="term" value="C:cytosol"/>
    <property type="evidence" value="ECO:0007669"/>
    <property type="project" value="TreeGrafter"/>
</dbReference>
<protein>
    <recommendedName>
        <fullName evidence="2">Phosphate regulon transcriptional regulatory protein PhoB</fullName>
    </recommendedName>
</protein>
<dbReference type="InterPro" id="IPR016032">
    <property type="entry name" value="Sig_transdc_resp-reg_C-effctor"/>
</dbReference>
<dbReference type="PANTHER" id="PTHR48111:SF40">
    <property type="entry name" value="PHOSPHATE REGULON TRANSCRIPTIONAL REGULATORY PROTEIN PHOB"/>
    <property type="match status" value="1"/>
</dbReference>
<dbReference type="CDD" id="cd17618">
    <property type="entry name" value="REC_OmpR_PhoB"/>
    <property type="match status" value="1"/>
</dbReference>
<evidence type="ECO:0000313" key="18">
    <source>
        <dbReference type="Proteomes" id="UP001246473"/>
    </source>
</evidence>
<organism evidence="17 18">
    <name type="scientific">Paraburkholderia fungorum</name>
    <dbReference type="NCBI Taxonomy" id="134537"/>
    <lineage>
        <taxon>Bacteria</taxon>
        <taxon>Pseudomonadati</taxon>
        <taxon>Pseudomonadota</taxon>
        <taxon>Betaproteobacteria</taxon>
        <taxon>Burkholderiales</taxon>
        <taxon>Burkholderiaceae</taxon>
        <taxon>Paraburkholderia</taxon>
    </lineage>
</organism>
<feature type="domain" description="OmpR/PhoB-type" evidence="16">
    <location>
        <begin position="129"/>
        <end position="231"/>
    </location>
</feature>